<feature type="transmembrane region" description="Helical" evidence="7">
    <location>
        <begin position="370"/>
        <end position="393"/>
    </location>
</feature>
<evidence type="ECO:0000256" key="2">
    <source>
        <dbReference type="ARBA" id="ARBA00022475"/>
    </source>
</evidence>
<evidence type="ECO:0000259" key="8">
    <source>
        <dbReference type="Pfam" id="PF12698"/>
    </source>
</evidence>
<dbReference type="GO" id="GO:0005886">
    <property type="term" value="C:plasma membrane"/>
    <property type="evidence" value="ECO:0007669"/>
    <property type="project" value="UniProtKB-SubCell"/>
</dbReference>
<dbReference type="EMBL" id="BMMI01000004">
    <property type="protein sequence ID" value="GGL68881.1"/>
    <property type="molecule type" value="Genomic_DNA"/>
</dbReference>
<name>A0A846LE82_9ACTN</name>
<reference evidence="9" key="1">
    <citation type="journal article" date="2014" name="Int. J. Syst. Evol. Microbiol.">
        <title>Complete genome of a new Firmicutes species belonging to the dominant human colonic microbiota ('Ruminococcus bicirculans') reveals two chromosomes and a selective capacity to utilize plant glucans.</title>
        <authorList>
            <consortium name="NISC Comparative Sequencing Program"/>
            <person name="Wegmann U."/>
            <person name="Louis P."/>
            <person name="Goesmann A."/>
            <person name="Henrissat B."/>
            <person name="Duncan S.H."/>
            <person name="Flint H.J."/>
        </authorList>
    </citation>
    <scope>NUCLEOTIDE SEQUENCE</scope>
    <source>
        <strain evidence="9">CGMCC 4.5581</strain>
    </source>
</reference>
<feature type="domain" description="ABC-2 type transporter transmembrane" evidence="8">
    <location>
        <begin position="51"/>
        <end position="381"/>
    </location>
</feature>
<comment type="subcellular location">
    <subcellularLocation>
        <location evidence="1">Cell membrane</location>
        <topology evidence="1">Multi-pass membrane protein</topology>
    </subcellularLocation>
</comment>
<comment type="caution">
    <text evidence="10">The sequence shown here is derived from an EMBL/GenBank/DDBJ whole genome shotgun (WGS) entry which is preliminary data.</text>
</comment>
<dbReference type="AlphaFoldDB" id="A0A846LE82"/>
<dbReference type="RefSeq" id="WP_166753663.1">
    <property type="nucleotide sequence ID" value="NZ_BAABJU010000014.1"/>
</dbReference>
<feature type="transmembrane region" description="Helical" evidence="7">
    <location>
        <begin position="239"/>
        <end position="264"/>
    </location>
</feature>
<evidence type="ECO:0000256" key="5">
    <source>
        <dbReference type="ARBA" id="ARBA00023136"/>
    </source>
</evidence>
<dbReference type="PANTHER" id="PTHR30294:SF29">
    <property type="entry name" value="MULTIDRUG ABC TRANSPORTER PERMEASE YBHS-RELATED"/>
    <property type="match status" value="1"/>
</dbReference>
<reference evidence="12" key="2">
    <citation type="journal article" date="2019" name="Int. J. Syst. Evol. Microbiol.">
        <title>The Global Catalogue of Microorganisms (GCM) 10K type strain sequencing project: providing services to taxonomists for standard genome sequencing and annotation.</title>
        <authorList>
            <consortium name="The Broad Institute Genomics Platform"/>
            <consortium name="The Broad Institute Genome Sequencing Center for Infectious Disease"/>
            <person name="Wu L."/>
            <person name="Ma J."/>
        </authorList>
    </citation>
    <scope>NUCLEOTIDE SEQUENCE [LARGE SCALE GENOMIC DNA]</scope>
    <source>
        <strain evidence="12">CGMCC 4.5581</strain>
    </source>
</reference>
<reference evidence="10 11" key="3">
    <citation type="submission" date="2020-02" db="EMBL/GenBank/DDBJ databases">
        <title>Sequencing the genomes of 1000 actinobacteria strains.</title>
        <authorList>
            <person name="Klenk H.-P."/>
        </authorList>
    </citation>
    <scope>NUCLEOTIDE SEQUENCE [LARGE SCALE GENOMIC DNA]</scope>
    <source>
        <strain evidence="10 11">DSM 45201</strain>
    </source>
</reference>
<dbReference type="InterPro" id="IPR051449">
    <property type="entry name" value="ABC-2_transporter_component"/>
</dbReference>
<keyword evidence="3 7" id="KW-0812">Transmembrane</keyword>
<sequence>MTATAHRDVSTSAPARSEVKPHSPAQLVRLVAGREISTRIRDKGFLVGSAVIILLILGLLVFQVVINSGSDDTRVGLVDGDSTVSEALRSQGQALGTDVDVVAFEDEATARAAVEDGDVEGALIGPSDAQPQLLVENGGGQIDTLVQGALQNLSLASQLADAGVQLDPPPTVEVVALEADADADVEAAVVALVGVVVLYSLLILFGQFVAQGVVEEKSSRVVELLLATMRPWQLLAGKILGLGLLGLMQMMVIAVVGVAGALAFDVVDLPGRLIGTVVTVIAWFVLGYAFYASVFAAAASLVSRQEDLGSVITPASLLLVVGFVVSVQAAQDPTGTLSTVTSFVPGLSPLVMPVRQAAGGAEWWEVGVSAALMLIAIAVIVRIGGRIYAGALLRTGGRIKLREALAAEKA</sequence>
<evidence type="ECO:0000256" key="7">
    <source>
        <dbReference type="SAM" id="Phobius"/>
    </source>
</evidence>
<feature type="transmembrane region" description="Helical" evidence="7">
    <location>
        <begin position="276"/>
        <end position="299"/>
    </location>
</feature>
<evidence type="ECO:0000313" key="9">
    <source>
        <dbReference type="EMBL" id="GGL68881.1"/>
    </source>
</evidence>
<evidence type="ECO:0000313" key="11">
    <source>
        <dbReference type="Proteomes" id="UP000552836"/>
    </source>
</evidence>
<dbReference type="Proteomes" id="UP000648663">
    <property type="component" value="Unassembled WGS sequence"/>
</dbReference>
<evidence type="ECO:0000256" key="1">
    <source>
        <dbReference type="ARBA" id="ARBA00004651"/>
    </source>
</evidence>
<accession>A0A846LE82</accession>
<keyword evidence="4 7" id="KW-1133">Transmembrane helix</keyword>
<keyword evidence="5 7" id="KW-0472">Membrane</keyword>
<feature type="transmembrane region" description="Helical" evidence="7">
    <location>
        <begin position="187"/>
        <end position="210"/>
    </location>
</feature>
<dbReference type="PANTHER" id="PTHR30294">
    <property type="entry name" value="MEMBRANE COMPONENT OF ABC TRANSPORTER YHHJ-RELATED"/>
    <property type="match status" value="1"/>
</dbReference>
<keyword evidence="12" id="KW-1185">Reference proteome</keyword>
<evidence type="ECO:0000256" key="3">
    <source>
        <dbReference type="ARBA" id="ARBA00022692"/>
    </source>
</evidence>
<organism evidence="10 11">
    <name type="scientific">Modestobacter marinus</name>
    <dbReference type="NCBI Taxonomy" id="477641"/>
    <lineage>
        <taxon>Bacteria</taxon>
        <taxon>Bacillati</taxon>
        <taxon>Actinomycetota</taxon>
        <taxon>Actinomycetes</taxon>
        <taxon>Geodermatophilales</taxon>
        <taxon>Geodermatophilaceae</taxon>
        <taxon>Modestobacter</taxon>
    </lineage>
</organism>
<feature type="transmembrane region" description="Helical" evidence="7">
    <location>
        <begin position="44"/>
        <end position="66"/>
    </location>
</feature>
<dbReference type="EMBL" id="JAAMPA010000001">
    <property type="protein sequence ID" value="NIH66006.1"/>
    <property type="molecule type" value="Genomic_DNA"/>
</dbReference>
<dbReference type="Pfam" id="PF12698">
    <property type="entry name" value="ABC2_membrane_3"/>
    <property type="match status" value="1"/>
</dbReference>
<dbReference type="GO" id="GO:0140359">
    <property type="term" value="F:ABC-type transporter activity"/>
    <property type="evidence" value="ECO:0007669"/>
    <property type="project" value="InterPro"/>
</dbReference>
<protein>
    <submittedName>
        <fullName evidence="9">ABC transporter permease</fullName>
    </submittedName>
    <submittedName>
        <fullName evidence="10">ABC-2 type transport system permease protein</fullName>
    </submittedName>
</protein>
<dbReference type="Proteomes" id="UP000552836">
    <property type="component" value="Unassembled WGS sequence"/>
</dbReference>
<reference evidence="9" key="4">
    <citation type="submission" date="2024-05" db="EMBL/GenBank/DDBJ databases">
        <authorList>
            <person name="Sun Q."/>
            <person name="Zhou Y."/>
        </authorList>
    </citation>
    <scope>NUCLEOTIDE SEQUENCE</scope>
    <source>
        <strain evidence="9">CGMCC 4.5581</strain>
    </source>
</reference>
<feature type="region of interest" description="Disordered" evidence="6">
    <location>
        <begin position="1"/>
        <end position="21"/>
    </location>
</feature>
<gene>
    <name evidence="10" type="ORF">FB380_000452</name>
    <name evidence="9" type="ORF">GCM10011589_26460</name>
</gene>
<evidence type="ECO:0000256" key="6">
    <source>
        <dbReference type="SAM" id="MobiDB-lite"/>
    </source>
</evidence>
<dbReference type="InterPro" id="IPR013525">
    <property type="entry name" value="ABC2_TM"/>
</dbReference>
<feature type="transmembrane region" description="Helical" evidence="7">
    <location>
        <begin position="311"/>
        <end position="330"/>
    </location>
</feature>
<evidence type="ECO:0000313" key="10">
    <source>
        <dbReference type="EMBL" id="NIH66006.1"/>
    </source>
</evidence>
<proteinExistence type="predicted"/>
<evidence type="ECO:0000313" key="12">
    <source>
        <dbReference type="Proteomes" id="UP000648663"/>
    </source>
</evidence>
<evidence type="ECO:0000256" key="4">
    <source>
        <dbReference type="ARBA" id="ARBA00022989"/>
    </source>
</evidence>
<keyword evidence="2" id="KW-1003">Cell membrane</keyword>